<reference evidence="1 2" key="1">
    <citation type="submission" date="2024-02" db="EMBL/GenBank/DDBJ databases">
        <authorList>
            <person name="Chen Y."/>
            <person name="Shah S."/>
            <person name="Dougan E. K."/>
            <person name="Thang M."/>
            <person name="Chan C."/>
        </authorList>
    </citation>
    <scope>NUCLEOTIDE SEQUENCE [LARGE SCALE GENOMIC DNA]</scope>
</reference>
<accession>A0ABP0LAX5</accession>
<evidence type="ECO:0000313" key="2">
    <source>
        <dbReference type="Proteomes" id="UP001642484"/>
    </source>
</evidence>
<dbReference type="InterPro" id="IPR011990">
    <property type="entry name" value="TPR-like_helical_dom_sf"/>
</dbReference>
<sequence length="555" mass="60725">MSRWQSLTEIRSCQRLLNSYSESFQWRLALELLRLLGPMGSDGLRADVMILNSVLNVCGKSQRWPEALQLLGDIFLATLKATSVTANTVFGLPTGWATALDWTRDGRRPMDVVGGISLVGRCGWREAQELIRSSLGGSLQVDIVLISAVMNQYQKVAQWRTAVALLEESAGLHLRRSVVSMGSVSASSFWWKALETVERTRAFGMSCSAVTCGGLVSVCHRASAWTEALELLKVSWSPVNAIARNAALSALGGVGAWRRALSGLWQMKATEVSYNAVISACATAGEWLWAFQLLEHRSASSGLGASDVGLNAALNACEKSTCWMQALSLLSSYEASADVISYSSCISSLEKALQWQKALELFLGMEGREITRNVICCNALISACEKSEHWSMALGVCAAMDERHLEMDLISCNASITACGLHWRVGSRLLSLAQRRSLEPSVMTCNVAMSACEKAEQWQQLFVLLDKQLEPNLITYNAVLSGCALRFSSLAWYCAIDVLHQISARRLEANALTYQEALRSAGSPFQGASGRALLDKLRRFAMQELARDRTPWGQG</sequence>
<dbReference type="Proteomes" id="UP001642484">
    <property type="component" value="Unassembled WGS sequence"/>
</dbReference>
<dbReference type="Pfam" id="PF01535">
    <property type="entry name" value="PPR"/>
    <property type="match status" value="1"/>
</dbReference>
<organism evidence="1 2">
    <name type="scientific">Durusdinium trenchii</name>
    <dbReference type="NCBI Taxonomy" id="1381693"/>
    <lineage>
        <taxon>Eukaryota</taxon>
        <taxon>Sar</taxon>
        <taxon>Alveolata</taxon>
        <taxon>Dinophyceae</taxon>
        <taxon>Suessiales</taxon>
        <taxon>Symbiodiniaceae</taxon>
        <taxon>Durusdinium</taxon>
    </lineage>
</organism>
<proteinExistence type="predicted"/>
<name>A0ABP0LAX5_9DINO</name>
<protein>
    <recommendedName>
        <fullName evidence="3">Pentatricopeptide repeat-containing protein, chloroplastic</fullName>
    </recommendedName>
</protein>
<comment type="caution">
    <text evidence="1">The sequence shown here is derived from an EMBL/GenBank/DDBJ whole genome shotgun (WGS) entry which is preliminary data.</text>
</comment>
<dbReference type="InterPro" id="IPR002885">
    <property type="entry name" value="PPR_rpt"/>
</dbReference>
<evidence type="ECO:0000313" key="1">
    <source>
        <dbReference type="EMBL" id="CAK9036313.1"/>
    </source>
</evidence>
<evidence type="ECO:0008006" key="3">
    <source>
        <dbReference type="Google" id="ProtNLM"/>
    </source>
</evidence>
<dbReference type="PANTHER" id="PTHR45613:SF9">
    <property type="entry name" value="MITOCHONDRIAL GROUP I INTRON SPLICING FACTOR CCM1"/>
    <property type="match status" value="1"/>
</dbReference>
<dbReference type="Pfam" id="PF13812">
    <property type="entry name" value="PPR_3"/>
    <property type="match status" value="2"/>
</dbReference>
<dbReference type="PANTHER" id="PTHR45613">
    <property type="entry name" value="PENTATRICOPEPTIDE REPEAT-CONTAINING PROTEIN"/>
    <property type="match status" value="1"/>
</dbReference>
<dbReference type="Gene3D" id="1.25.40.10">
    <property type="entry name" value="Tetratricopeptide repeat domain"/>
    <property type="match status" value="5"/>
</dbReference>
<gene>
    <name evidence="1" type="ORF">CCMP2556_LOCUS20236</name>
</gene>
<keyword evidence="2" id="KW-1185">Reference proteome</keyword>
<dbReference type="EMBL" id="CAXAMN010011814">
    <property type="protein sequence ID" value="CAK9036313.1"/>
    <property type="molecule type" value="Genomic_DNA"/>
</dbReference>